<dbReference type="InterPro" id="IPR029056">
    <property type="entry name" value="Ribokinase-like"/>
</dbReference>
<evidence type="ECO:0000256" key="3">
    <source>
        <dbReference type="ARBA" id="ARBA00022741"/>
    </source>
</evidence>
<proteinExistence type="inferred from homology"/>
<dbReference type="SUPFAM" id="SSF53613">
    <property type="entry name" value="Ribokinase-like"/>
    <property type="match status" value="1"/>
</dbReference>
<dbReference type="PANTHER" id="PTHR43085:SF1">
    <property type="entry name" value="PSEUDOURIDINE KINASE-RELATED"/>
    <property type="match status" value="1"/>
</dbReference>
<dbReference type="RefSeq" id="WP_307107073.1">
    <property type="nucleotide sequence ID" value="NZ_JAUTAS010000001.1"/>
</dbReference>
<keyword evidence="5" id="KW-0067">ATP-binding</keyword>
<dbReference type="InterPro" id="IPR011611">
    <property type="entry name" value="PfkB_dom"/>
</dbReference>
<feature type="domain" description="Carbohydrate kinase PfkB" evidence="6">
    <location>
        <begin position="1"/>
        <end position="315"/>
    </location>
</feature>
<dbReference type="AlphaFoldDB" id="A0AAP5AIN3"/>
<gene>
    <name evidence="7" type="ORF">QE424_001990</name>
</gene>
<accession>A0AAP5AIN3</accession>
<dbReference type="EC" id="2.7.1.4" evidence="7"/>
<evidence type="ECO:0000256" key="2">
    <source>
        <dbReference type="ARBA" id="ARBA00022679"/>
    </source>
</evidence>
<dbReference type="Gene3D" id="3.40.1190.20">
    <property type="match status" value="1"/>
</dbReference>
<dbReference type="GO" id="GO:0005524">
    <property type="term" value="F:ATP binding"/>
    <property type="evidence" value="ECO:0007669"/>
    <property type="project" value="UniProtKB-KW"/>
</dbReference>
<name>A0AAP5AIN3_9GAMM</name>
<dbReference type="GO" id="GO:0008865">
    <property type="term" value="F:fructokinase activity"/>
    <property type="evidence" value="ECO:0007669"/>
    <property type="project" value="UniProtKB-EC"/>
</dbReference>
<organism evidence="7 8">
    <name type="scientific">Stenotrophomonas rhizophila</name>
    <dbReference type="NCBI Taxonomy" id="216778"/>
    <lineage>
        <taxon>Bacteria</taxon>
        <taxon>Pseudomonadati</taxon>
        <taxon>Pseudomonadota</taxon>
        <taxon>Gammaproteobacteria</taxon>
        <taxon>Lysobacterales</taxon>
        <taxon>Lysobacteraceae</taxon>
        <taxon>Stenotrophomonas</taxon>
    </lineage>
</organism>
<keyword evidence="3" id="KW-0547">Nucleotide-binding</keyword>
<dbReference type="PROSITE" id="PS00584">
    <property type="entry name" value="PFKB_KINASES_2"/>
    <property type="match status" value="1"/>
</dbReference>
<dbReference type="Pfam" id="PF00294">
    <property type="entry name" value="PfkB"/>
    <property type="match status" value="1"/>
</dbReference>
<evidence type="ECO:0000256" key="5">
    <source>
        <dbReference type="ARBA" id="ARBA00022840"/>
    </source>
</evidence>
<evidence type="ECO:0000256" key="4">
    <source>
        <dbReference type="ARBA" id="ARBA00022777"/>
    </source>
</evidence>
<dbReference type="InterPro" id="IPR050306">
    <property type="entry name" value="PfkB_Carbo_kinase"/>
</dbReference>
<dbReference type="PANTHER" id="PTHR43085">
    <property type="entry name" value="HEXOKINASE FAMILY MEMBER"/>
    <property type="match status" value="1"/>
</dbReference>
<dbReference type="CDD" id="cd01167">
    <property type="entry name" value="bac_FRK"/>
    <property type="match status" value="1"/>
</dbReference>
<evidence type="ECO:0000256" key="1">
    <source>
        <dbReference type="ARBA" id="ARBA00010688"/>
    </source>
</evidence>
<protein>
    <submittedName>
        <fullName evidence="7">Fructokinase</fullName>
        <ecNumber evidence="7">2.7.1.4</ecNumber>
    </submittedName>
</protein>
<dbReference type="Proteomes" id="UP001226084">
    <property type="component" value="Unassembled WGS sequence"/>
</dbReference>
<comment type="caution">
    <text evidence="7">The sequence shown here is derived from an EMBL/GenBank/DDBJ whole genome shotgun (WGS) entry which is preliminary data.</text>
</comment>
<keyword evidence="4" id="KW-0418">Kinase</keyword>
<comment type="similarity">
    <text evidence="1">Belongs to the carbohydrate kinase PfkB family.</text>
</comment>
<evidence type="ECO:0000313" key="8">
    <source>
        <dbReference type="Proteomes" id="UP001226084"/>
    </source>
</evidence>
<dbReference type="InterPro" id="IPR002173">
    <property type="entry name" value="Carboh/pur_kinase_PfkB_CS"/>
</dbReference>
<evidence type="ECO:0000259" key="6">
    <source>
        <dbReference type="Pfam" id="PF00294"/>
    </source>
</evidence>
<keyword evidence="2 7" id="KW-0808">Transferase</keyword>
<sequence length="332" mass="34355">MTKIVCFGEILIDLLAQPPATPATPRAFLQYAGGAPANVAVAAARLGADTHFAGMLGQDMFGDFLAESLAGAGVATDCIVRTDAAKTALAFVALDAHGERSFSFYRPPAADLLFRAEHFSPACFDGTRSFHVCSNSLTEAAIAQATLDGMQRARAAGAMVSLDLNLRPALWPAGVDPTAQLWEALVLADLVKLSREELDYLAAPLGADGNAVVIQRLLAALAQAVVVTDGAAPMRWHTRHGSGVVTGFQVPAVDTTAAGDAFVGGLLFALGERGADGDAFVDFCRDAAGLQDAIRFGAAVGALAVTRKGAFAAMPSLADVQTLLQQQQETAA</sequence>
<reference evidence="7" key="1">
    <citation type="submission" date="2023-07" db="EMBL/GenBank/DDBJ databases">
        <title>Functional and genomic diversity of the sorghum phyllosphere microbiome.</title>
        <authorList>
            <person name="Shade A."/>
        </authorList>
    </citation>
    <scope>NUCLEOTIDE SEQUENCE</scope>
    <source>
        <strain evidence="7">SORGH_AS_0457</strain>
    </source>
</reference>
<evidence type="ECO:0000313" key="7">
    <source>
        <dbReference type="EMBL" id="MDQ1108831.1"/>
    </source>
</evidence>
<dbReference type="EMBL" id="JAUTAS010000001">
    <property type="protein sequence ID" value="MDQ1108831.1"/>
    <property type="molecule type" value="Genomic_DNA"/>
</dbReference>